<dbReference type="InterPro" id="IPR018060">
    <property type="entry name" value="HTH_AraC"/>
</dbReference>
<evidence type="ECO:0000313" key="6">
    <source>
        <dbReference type="Proteomes" id="UP000435036"/>
    </source>
</evidence>
<sequence length="326" mass="38422">MNFQLYDLQDNSIVIQKEYPGSFRVNQPLLEERSFEMKSHGSEWRYQELYFHGVHIGFGDIRLRESLTLGFKSDFETIEMHFGLKGCSKGLIDTMDSRVVFESNSHNIIYANQVAGEMHWEKDLVQLCEINMTAAFFKRFLPEGFADTDRFRNAMEGGKSSLWNKRNYPINRQMYQLLHDIMHCDRQGMFKRMFLEAKVIELLLLQLEQFAAEPWLPQGINKRDVDKIYAVREYICHNLYKHSSLIDLAHMAGTNEFVLKKGFKELFGTTVFSFWNDLKMEEAKQLLLDQELSIAEVADRMGYKHPRHFSTAFKRKFGILPLAWRR</sequence>
<dbReference type="GO" id="GO:0003700">
    <property type="term" value="F:DNA-binding transcription factor activity"/>
    <property type="evidence" value="ECO:0007669"/>
    <property type="project" value="InterPro"/>
</dbReference>
<dbReference type="PROSITE" id="PS01124">
    <property type="entry name" value="HTH_ARAC_FAMILY_2"/>
    <property type="match status" value="1"/>
</dbReference>
<dbReference type="InterPro" id="IPR053142">
    <property type="entry name" value="PchR_regulatory_protein"/>
</dbReference>
<name>A0A6N8KUV0_9SPHI</name>
<proteinExistence type="predicted"/>
<dbReference type="PANTHER" id="PTHR47893">
    <property type="entry name" value="REGULATORY PROTEIN PCHR"/>
    <property type="match status" value="1"/>
</dbReference>
<protein>
    <submittedName>
        <fullName evidence="5">Helix-turn-helix domain-containing protein</fullName>
    </submittedName>
</protein>
<dbReference type="OrthoDB" id="799767at2"/>
<evidence type="ECO:0000256" key="1">
    <source>
        <dbReference type="ARBA" id="ARBA00023015"/>
    </source>
</evidence>
<evidence type="ECO:0000256" key="2">
    <source>
        <dbReference type="ARBA" id="ARBA00023125"/>
    </source>
</evidence>
<evidence type="ECO:0000259" key="4">
    <source>
        <dbReference type="PROSITE" id="PS01124"/>
    </source>
</evidence>
<dbReference type="InterPro" id="IPR020449">
    <property type="entry name" value="Tscrpt_reg_AraC-type_HTH"/>
</dbReference>
<keyword evidence="1" id="KW-0805">Transcription regulation</keyword>
<dbReference type="PRINTS" id="PR00032">
    <property type="entry name" value="HTHARAC"/>
</dbReference>
<reference evidence="5 6" key="1">
    <citation type="submission" date="2019-12" db="EMBL/GenBank/DDBJ databases">
        <authorList>
            <person name="Dong K."/>
        </authorList>
    </citation>
    <scope>NUCLEOTIDE SEQUENCE [LARGE SCALE GENOMIC DNA]</scope>
    <source>
        <strain evidence="5 6">JCM 31225</strain>
    </source>
</reference>
<dbReference type="InterPro" id="IPR018062">
    <property type="entry name" value="HTH_AraC-typ_CS"/>
</dbReference>
<evidence type="ECO:0000313" key="5">
    <source>
        <dbReference type="EMBL" id="MVZ60564.1"/>
    </source>
</evidence>
<organism evidence="5 6">
    <name type="scientific">Sphingobacterium humi</name>
    <dbReference type="NCBI Taxonomy" id="1796905"/>
    <lineage>
        <taxon>Bacteria</taxon>
        <taxon>Pseudomonadati</taxon>
        <taxon>Bacteroidota</taxon>
        <taxon>Sphingobacteriia</taxon>
        <taxon>Sphingobacteriales</taxon>
        <taxon>Sphingobacteriaceae</taxon>
        <taxon>Sphingobacterium</taxon>
    </lineage>
</organism>
<dbReference type="SUPFAM" id="SSF46689">
    <property type="entry name" value="Homeodomain-like"/>
    <property type="match status" value="2"/>
</dbReference>
<dbReference type="RefSeq" id="WP_160367209.1">
    <property type="nucleotide sequence ID" value="NZ_WSQA01000001.1"/>
</dbReference>
<comment type="caution">
    <text evidence="5">The sequence shown here is derived from an EMBL/GenBank/DDBJ whole genome shotgun (WGS) entry which is preliminary data.</text>
</comment>
<accession>A0A6N8KUV0</accession>
<gene>
    <name evidence="5" type="ORF">GQF63_00880</name>
</gene>
<dbReference type="PANTHER" id="PTHR47893:SF1">
    <property type="entry name" value="REGULATORY PROTEIN PCHR"/>
    <property type="match status" value="1"/>
</dbReference>
<dbReference type="Gene3D" id="1.10.10.60">
    <property type="entry name" value="Homeodomain-like"/>
    <property type="match status" value="1"/>
</dbReference>
<dbReference type="GO" id="GO:0043565">
    <property type="term" value="F:sequence-specific DNA binding"/>
    <property type="evidence" value="ECO:0007669"/>
    <property type="project" value="InterPro"/>
</dbReference>
<dbReference type="Proteomes" id="UP000435036">
    <property type="component" value="Unassembled WGS sequence"/>
</dbReference>
<dbReference type="EMBL" id="WSQA01000001">
    <property type="protein sequence ID" value="MVZ60564.1"/>
    <property type="molecule type" value="Genomic_DNA"/>
</dbReference>
<dbReference type="PROSITE" id="PS00041">
    <property type="entry name" value="HTH_ARAC_FAMILY_1"/>
    <property type="match status" value="1"/>
</dbReference>
<keyword evidence="2" id="KW-0238">DNA-binding</keyword>
<feature type="domain" description="HTH araC/xylS-type" evidence="4">
    <location>
        <begin position="229"/>
        <end position="326"/>
    </location>
</feature>
<dbReference type="SMART" id="SM00342">
    <property type="entry name" value="HTH_ARAC"/>
    <property type="match status" value="1"/>
</dbReference>
<dbReference type="AlphaFoldDB" id="A0A6N8KUV0"/>
<evidence type="ECO:0000256" key="3">
    <source>
        <dbReference type="ARBA" id="ARBA00023163"/>
    </source>
</evidence>
<keyword evidence="6" id="KW-1185">Reference proteome</keyword>
<keyword evidence="3" id="KW-0804">Transcription</keyword>
<dbReference type="Pfam" id="PF12833">
    <property type="entry name" value="HTH_18"/>
    <property type="match status" value="1"/>
</dbReference>
<dbReference type="InterPro" id="IPR009057">
    <property type="entry name" value="Homeodomain-like_sf"/>
</dbReference>